<dbReference type="RefSeq" id="WP_123204024.1">
    <property type="nucleotide sequence ID" value="NZ_RBEE01000002.1"/>
</dbReference>
<gene>
    <name evidence="2" type="ORF">D7004_01075</name>
</gene>
<comment type="caution">
    <text evidence="2">The sequence shown here is derived from an EMBL/GenBank/DDBJ whole genome shotgun (WGS) entry which is preliminary data.</text>
</comment>
<protein>
    <recommendedName>
        <fullName evidence="4">Outer membrane protein beta-barrel domain-containing protein</fullName>
    </recommendedName>
</protein>
<sequence length="228" mass="25714">MKKILLSILILCTAVTTTIFAQTSADYNYSFAVRGFSMMQLPKILNQTNTQDYTKMVGNGAMLKFNDNQISYRISGNYFRDTDVQFQNTCETCEIAKGKVTDYSFKIGFEKNFNYSRVQPYFAFDIGYRSNRFTGTLSPANSMVPTTSQSADASKNGLVMTPSLGLKINIIPNLAIFAESSLDFNYSYEKQDITQPNLAGRTINTYNKWEFLLNPVSAGIQFNFNSKN</sequence>
<dbReference type="Gene3D" id="2.40.160.20">
    <property type="match status" value="1"/>
</dbReference>
<organism evidence="2 3">
    <name type="scientific">Pedobacter jejuensis</name>
    <dbReference type="NCBI Taxonomy" id="1268550"/>
    <lineage>
        <taxon>Bacteria</taxon>
        <taxon>Pseudomonadati</taxon>
        <taxon>Bacteroidota</taxon>
        <taxon>Sphingobacteriia</taxon>
        <taxon>Sphingobacteriales</taxon>
        <taxon>Sphingobacteriaceae</taxon>
        <taxon>Pedobacter</taxon>
    </lineage>
</organism>
<keyword evidence="1" id="KW-0732">Signal</keyword>
<evidence type="ECO:0008006" key="4">
    <source>
        <dbReference type="Google" id="ProtNLM"/>
    </source>
</evidence>
<name>A0A3N0C255_9SPHI</name>
<dbReference type="Proteomes" id="UP000274046">
    <property type="component" value="Unassembled WGS sequence"/>
</dbReference>
<dbReference type="SUPFAM" id="SSF56925">
    <property type="entry name" value="OMPA-like"/>
    <property type="match status" value="1"/>
</dbReference>
<evidence type="ECO:0000313" key="2">
    <source>
        <dbReference type="EMBL" id="RNL56512.1"/>
    </source>
</evidence>
<evidence type="ECO:0000256" key="1">
    <source>
        <dbReference type="SAM" id="SignalP"/>
    </source>
</evidence>
<feature type="chain" id="PRO_5017956041" description="Outer membrane protein beta-barrel domain-containing protein" evidence="1">
    <location>
        <begin position="22"/>
        <end position="228"/>
    </location>
</feature>
<keyword evidence="3" id="KW-1185">Reference proteome</keyword>
<dbReference type="AlphaFoldDB" id="A0A3N0C255"/>
<evidence type="ECO:0000313" key="3">
    <source>
        <dbReference type="Proteomes" id="UP000274046"/>
    </source>
</evidence>
<dbReference type="OrthoDB" id="752592at2"/>
<dbReference type="EMBL" id="RBEE01000002">
    <property type="protein sequence ID" value="RNL56512.1"/>
    <property type="molecule type" value="Genomic_DNA"/>
</dbReference>
<reference evidence="2 3" key="1">
    <citation type="submission" date="2018-10" db="EMBL/GenBank/DDBJ databases">
        <title>Genome sequencing of Pedobacter jejuensis TNB23.</title>
        <authorList>
            <person name="Cho Y.-J."/>
            <person name="Cho A."/>
            <person name="Kim O.-S."/>
        </authorList>
    </citation>
    <scope>NUCLEOTIDE SEQUENCE [LARGE SCALE GENOMIC DNA]</scope>
    <source>
        <strain evidence="2 3">TNB23</strain>
    </source>
</reference>
<proteinExistence type="predicted"/>
<dbReference type="InterPro" id="IPR011250">
    <property type="entry name" value="OMP/PagP_B-barrel"/>
</dbReference>
<accession>A0A3N0C255</accession>
<feature type="signal peptide" evidence="1">
    <location>
        <begin position="1"/>
        <end position="21"/>
    </location>
</feature>